<reference evidence="12 13" key="1">
    <citation type="journal article" date="2018" name="BMC Genomics">
        <title>Genomic evidence for intraspecific hybridization in a clonal and extremely halotolerant yeast.</title>
        <authorList>
            <person name="Gostincar C."/>
            <person name="Stajich J.E."/>
            <person name="Zupancic J."/>
            <person name="Zalar P."/>
            <person name="Gunde-Cimerman N."/>
        </authorList>
    </citation>
    <scope>NUCLEOTIDE SEQUENCE [LARGE SCALE GENOMIC DNA]</scope>
    <source>
        <strain evidence="12 13">EXF-2682</strain>
    </source>
</reference>
<evidence type="ECO:0000256" key="7">
    <source>
        <dbReference type="ARBA" id="ARBA00023180"/>
    </source>
</evidence>
<feature type="region of interest" description="Disordered" evidence="9">
    <location>
        <begin position="1"/>
        <end position="322"/>
    </location>
</feature>
<proteinExistence type="inferred from homology"/>
<dbReference type="PANTHER" id="PTHR31361:SF14">
    <property type="entry name" value="GH16 DOMAIN-CONTAINING PROTEIN"/>
    <property type="match status" value="1"/>
</dbReference>
<dbReference type="EMBL" id="QWIP01000614">
    <property type="protein sequence ID" value="RMY58705.1"/>
    <property type="molecule type" value="Genomic_DNA"/>
</dbReference>
<sequence>MAPPRPEPPSRAWSRNSVQCEDGVEDSIQAGRTGANLAGHASAQSLREASRPSSQNTSRANSREPNRSTSTPNLLRKKSRPNPEARSSAAVAQPIPEHSPQPEGRGAWPAAAQTPPALAVSSEETGSDPIAASFSSQDFARRSSDEASSSSGSASKAQATATTGAALASQPSTTSSYHPRPSTSRSYLSRPEMSQQNSSSLSLTRQTTPRSVRDLGSDYTRYYNPFVSRNNSSTDLSGTPLPRYNSSSHLMSGATPGASSLDLEKRLSDPFGDTKRYSNPFDQSRHTTAPTTRSGSPDPEKAGAAATTTMAGAGASSAGQGTPMWINDADPEKVGFFPWMDDRLGAPTYDFPLFSDQREDDDDLHMPQWDDDIRLRPKFKDHFTRDNFASTIGMILMTIGLLCVFVVLPVVSYTTRGFLDYTFETPLDQMPKDNRYVPESWAQVNNKTYSHLQNVRTGLIDPDTPGSAKTKKGINGDEYKLVFSDEFNEKNRTFYEGDDPYFYGFDGWYGATMDLEWYDPDALNTGNGTLQIHLDKVQDVEHNHNMEYRSGMMHSWNHLCFKGGIFEVSVSLPGPAGIHGWWPGVWTMGNLGRPGYLATTDGMWPYTYNDCDAGITPNQSMTDGVSYLPGQRLPSCSCEGEEHPTPGKGRGAPEIDIIEVSADWGGMNAGVATQSFQVAPFDIWWYPNYEFMQTPSYEFSMVNTYTGGPFQQAVSTTSMLSNDWYDGKQFQKYWFEYVPGEGEDAYIAWVIGDIEMMRFDARAIGPNGNVGQRMIAEEPMSLIMNLGFSENWVAVDWDNLYWPTDMYIDYVRWYQKEGEEMVTCDPPGYETTEYIRNHPAAYNNANYTHWEDAGYSWPKNTLMNGCSAGTENGNGNGNS</sequence>
<dbReference type="GO" id="GO:0005789">
    <property type="term" value="C:endoplasmic reticulum membrane"/>
    <property type="evidence" value="ECO:0007669"/>
    <property type="project" value="TreeGrafter"/>
</dbReference>
<feature type="domain" description="GH16" evidence="11">
    <location>
        <begin position="439"/>
        <end position="819"/>
    </location>
</feature>
<dbReference type="GO" id="GO:0006078">
    <property type="term" value="P:(1-&gt;6)-beta-D-glucan biosynthetic process"/>
    <property type="evidence" value="ECO:0007669"/>
    <property type="project" value="TreeGrafter"/>
</dbReference>
<dbReference type="Proteomes" id="UP000269276">
    <property type="component" value="Unassembled WGS sequence"/>
</dbReference>
<evidence type="ECO:0000256" key="3">
    <source>
        <dbReference type="ARBA" id="ARBA00022692"/>
    </source>
</evidence>
<dbReference type="GO" id="GO:0015926">
    <property type="term" value="F:glucosidase activity"/>
    <property type="evidence" value="ECO:0007669"/>
    <property type="project" value="TreeGrafter"/>
</dbReference>
<dbReference type="AlphaFoldDB" id="A0A3M7D2X5"/>
<keyword evidence="7" id="KW-0325">Glycoprotein</keyword>
<dbReference type="InterPro" id="IPR013320">
    <property type="entry name" value="ConA-like_dom_sf"/>
</dbReference>
<name>A0A3M7D2X5_HORWE</name>
<dbReference type="OrthoDB" id="412647at2759"/>
<feature type="compositionally biased region" description="Basic and acidic residues" evidence="9">
    <location>
        <begin position="262"/>
        <end position="276"/>
    </location>
</feature>
<dbReference type="GO" id="GO:0005886">
    <property type="term" value="C:plasma membrane"/>
    <property type="evidence" value="ECO:0007669"/>
    <property type="project" value="TreeGrafter"/>
</dbReference>
<protein>
    <recommendedName>
        <fullName evidence="11">GH16 domain-containing protein</fullName>
    </recommendedName>
</protein>
<feature type="compositionally biased region" description="Polar residues" evidence="9">
    <location>
        <begin position="42"/>
        <end position="60"/>
    </location>
</feature>
<dbReference type="Pfam" id="PF03935">
    <property type="entry name" value="SKN1_KRE6_Sbg1"/>
    <property type="match status" value="1"/>
</dbReference>
<dbReference type="InterPro" id="IPR000757">
    <property type="entry name" value="Beta-glucanase-like"/>
</dbReference>
<evidence type="ECO:0000313" key="12">
    <source>
        <dbReference type="EMBL" id="RMY58705.1"/>
    </source>
</evidence>
<gene>
    <name evidence="12" type="ORF">D0863_12172</name>
</gene>
<comment type="subcellular location">
    <subcellularLocation>
        <location evidence="1">Membrane</location>
        <topology evidence="1">Single-pass type II membrane protein</topology>
    </subcellularLocation>
</comment>
<dbReference type="PANTHER" id="PTHR31361">
    <property type="entry name" value="BETA-GLUCAN SYNTHESIS-ASSOCIATED PROTEIN KRE6-RELATED"/>
    <property type="match status" value="1"/>
</dbReference>
<feature type="transmembrane region" description="Helical" evidence="10">
    <location>
        <begin position="388"/>
        <end position="411"/>
    </location>
</feature>
<evidence type="ECO:0000256" key="4">
    <source>
        <dbReference type="ARBA" id="ARBA00022968"/>
    </source>
</evidence>
<dbReference type="GO" id="GO:0031505">
    <property type="term" value="P:fungal-type cell wall organization"/>
    <property type="evidence" value="ECO:0007669"/>
    <property type="project" value="TreeGrafter"/>
</dbReference>
<evidence type="ECO:0000256" key="5">
    <source>
        <dbReference type="ARBA" id="ARBA00022989"/>
    </source>
</evidence>
<dbReference type="InterPro" id="IPR005629">
    <property type="entry name" value="Skn1/Kre6/Sbg1"/>
</dbReference>
<keyword evidence="8" id="KW-0961">Cell wall biogenesis/degradation</keyword>
<feature type="compositionally biased region" description="Low complexity" evidence="9">
    <location>
        <begin position="146"/>
        <end position="169"/>
    </location>
</feature>
<dbReference type="VEuPathDB" id="FungiDB:BTJ68_08304"/>
<feature type="compositionally biased region" description="Polar residues" evidence="9">
    <location>
        <begin position="170"/>
        <end position="210"/>
    </location>
</feature>
<evidence type="ECO:0000256" key="2">
    <source>
        <dbReference type="ARBA" id="ARBA00010962"/>
    </source>
</evidence>
<keyword evidence="5 10" id="KW-1133">Transmembrane helix</keyword>
<feature type="compositionally biased region" description="Polar residues" evidence="9">
    <location>
        <begin position="227"/>
        <end position="237"/>
    </location>
</feature>
<organism evidence="12 13">
    <name type="scientific">Hortaea werneckii</name>
    <name type="common">Black yeast</name>
    <name type="synonym">Cladosporium werneckii</name>
    <dbReference type="NCBI Taxonomy" id="91943"/>
    <lineage>
        <taxon>Eukaryota</taxon>
        <taxon>Fungi</taxon>
        <taxon>Dikarya</taxon>
        <taxon>Ascomycota</taxon>
        <taxon>Pezizomycotina</taxon>
        <taxon>Dothideomycetes</taxon>
        <taxon>Dothideomycetidae</taxon>
        <taxon>Mycosphaerellales</taxon>
        <taxon>Teratosphaeriaceae</taxon>
        <taxon>Hortaea</taxon>
    </lineage>
</organism>
<evidence type="ECO:0000256" key="9">
    <source>
        <dbReference type="SAM" id="MobiDB-lite"/>
    </source>
</evidence>
<keyword evidence="4" id="KW-0735">Signal-anchor</keyword>
<evidence type="ECO:0000256" key="10">
    <source>
        <dbReference type="SAM" id="Phobius"/>
    </source>
</evidence>
<evidence type="ECO:0000256" key="8">
    <source>
        <dbReference type="ARBA" id="ARBA00023316"/>
    </source>
</evidence>
<evidence type="ECO:0000313" key="13">
    <source>
        <dbReference type="Proteomes" id="UP000269276"/>
    </source>
</evidence>
<evidence type="ECO:0000256" key="6">
    <source>
        <dbReference type="ARBA" id="ARBA00023136"/>
    </source>
</evidence>
<comment type="similarity">
    <text evidence="2">Belongs to the SKN1/KRE6 family.</text>
</comment>
<feature type="compositionally biased region" description="Polar residues" evidence="9">
    <location>
        <begin position="280"/>
        <end position="295"/>
    </location>
</feature>
<comment type="caution">
    <text evidence="12">The sequence shown here is derived from an EMBL/GenBank/DDBJ whole genome shotgun (WGS) entry which is preliminary data.</text>
</comment>
<dbReference type="SUPFAM" id="SSF49899">
    <property type="entry name" value="Concanavalin A-like lectins/glucanases"/>
    <property type="match status" value="1"/>
</dbReference>
<evidence type="ECO:0000256" key="1">
    <source>
        <dbReference type="ARBA" id="ARBA00004606"/>
    </source>
</evidence>
<keyword evidence="3 10" id="KW-0812">Transmembrane</keyword>
<dbReference type="PROSITE" id="PS51762">
    <property type="entry name" value="GH16_2"/>
    <property type="match status" value="1"/>
</dbReference>
<feature type="compositionally biased region" description="Low complexity" evidence="9">
    <location>
        <begin position="302"/>
        <end position="322"/>
    </location>
</feature>
<evidence type="ECO:0000259" key="11">
    <source>
        <dbReference type="PROSITE" id="PS51762"/>
    </source>
</evidence>
<accession>A0A3M7D2X5</accession>
<keyword evidence="6 10" id="KW-0472">Membrane</keyword>
<dbReference type="Gene3D" id="2.60.120.200">
    <property type="match status" value="1"/>
</dbReference>